<accession>A0A0B6YHU4</accession>
<sequence>QTANTAANFPDVALQSQQFSGHRYADNFDPDSKALRETTLRMNAGEQDIKPVIHDFSQPFNHDQAENGNDISAARMEGLTQDADGCQRLRRPTSLNLPVRPDFSVGQTDEEDMEHEVSPGFASS</sequence>
<evidence type="ECO:0000313" key="2">
    <source>
        <dbReference type="EMBL" id="CEK55793.1"/>
    </source>
</evidence>
<dbReference type="AlphaFoldDB" id="A0A0B6YHU4"/>
<feature type="non-terminal residue" evidence="2">
    <location>
        <position position="1"/>
    </location>
</feature>
<dbReference type="EMBL" id="HACG01008928">
    <property type="protein sequence ID" value="CEK55793.1"/>
    <property type="molecule type" value="Transcribed_RNA"/>
</dbReference>
<evidence type="ECO:0000256" key="1">
    <source>
        <dbReference type="SAM" id="MobiDB-lite"/>
    </source>
</evidence>
<protein>
    <submittedName>
        <fullName evidence="2">Uncharacterized protein</fullName>
    </submittedName>
</protein>
<feature type="region of interest" description="Disordered" evidence="1">
    <location>
        <begin position="77"/>
        <end position="124"/>
    </location>
</feature>
<organism evidence="2">
    <name type="scientific">Arion vulgaris</name>
    <dbReference type="NCBI Taxonomy" id="1028688"/>
    <lineage>
        <taxon>Eukaryota</taxon>
        <taxon>Metazoa</taxon>
        <taxon>Spiralia</taxon>
        <taxon>Lophotrochozoa</taxon>
        <taxon>Mollusca</taxon>
        <taxon>Gastropoda</taxon>
        <taxon>Heterobranchia</taxon>
        <taxon>Euthyneura</taxon>
        <taxon>Panpulmonata</taxon>
        <taxon>Eupulmonata</taxon>
        <taxon>Stylommatophora</taxon>
        <taxon>Helicina</taxon>
        <taxon>Arionoidea</taxon>
        <taxon>Arionidae</taxon>
        <taxon>Arion</taxon>
    </lineage>
</organism>
<reference evidence="2" key="1">
    <citation type="submission" date="2014-12" db="EMBL/GenBank/DDBJ databases">
        <title>Insight into the proteome of Arion vulgaris.</title>
        <authorList>
            <person name="Aradska J."/>
            <person name="Bulat T."/>
            <person name="Smidak R."/>
            <person name="Sarate P."/>
            <person name="Gangsoo J."/>
            <person name="Sialana F."/>
            <person name="Bilban M."/>
            <person name="Lubec G."/>
        </authorList>
    </citation>
    <scope>NUCLEOTIDE SEQUENCE</scope>
    <source>
        <tissue evidence="2">Skin</tissue>
    </source>
</reference>
<proteinExistence type="predicted"/>
<gene>
    <name evidence="2" type="primary">ORF26067</name>
</gene>
<name>A0A0B6YHU4_9EUPU</name>